<comment type="catalytic activity">
    <reaction evidence="10">
        <text>Hydrolysis of terminal, non-reducing alpha-D-galactose residues in alpha-D-galactosides, including galactose oligosaccharides, galactomannans and galactolipids.</text>
        <dbReference type="EC" id="3.2.1.22"/>
    </reaction>
</comment>
<dbReference type="SUPFAM" id="SSF51445">
    <property type="entry name" value="(Trans)glycosidases"/>
    <property type="match status" value="1"/>
</dbReference>
<dbReference type="Gene3D" id="3.20.20.70">
    <property type="entry name" value="Aldolase class I"/>
    <property type="match status" value="1"/>
</dbReference>
<dbReference type="GO" id="GO:0005975">
    <property type="term" value="P:carbohydrate metabolic process"/>
    <property type="evidence" value="ECO:0007669"/>
    <property type="project" value="InterPro"/>
</dbReference>
<comment type="caution">
    <text evidence="14">The sequence shown here is derived from an EMBL/GenBank/DDBJ whole genome shotgun (WGS) entry which is preliminary data.</text>
</comment>
<dbReference type="Pfam" id="PF16499">
    <property type="entry name" value="Melibiase_2"/>
    <property type="match status" value="1"/>
</dbReference>
<evidence type="ECO:0000313" key="15">
    <source>
        <dbReference type="Proteomes" id="UP000037982"/>
    </source>
</evidence>
<dbReference type="Pfam" id="PF17801">
    <property type="entry name" value="Melibiase_C"/>
    <property type="match status" value="1"/>
</dbReference>
<evidence type="ECO:0000259" key="13">
    <source>
        <dbReference type="Pfam" id="PF17801"/>
    </source>
</evidence>
<dbReference type="InterPro" id="IPR013785">
    <property type="entry name" value="Aldolase_TIM"/>
</dbReference>
<evidence type="ECO:0000256" key="8">
    <source>
        <dbReference type="ARBA" id="ARBA00023180"/>
    </source>
</evidence>
<keyword evidence="15" id="KW-1185">Reference proteome</keyword>
<dbReference type="InterPro" id="IPR013780">
    <property type="entry name" value="Glyco_hydro_b"/>
</dbReference>
<name>A0A0N0GXC0_9ACTN</name>
<protein>
    <recommendedName>
        <fullName evidence="10">Alpha-galactosidase</fullName>
        <ecNumber evidence="10">3.2.1.22</ecNumber>
    </recommendedName>
    <alternativeName>
        <fullName evidence="10">Melibiase</fullName>
    </alternativeName>
</protein>
<dbReference type="PROSITE" id="PS51257">
    <property type="entry name" value="PROKAR_LIPOPROTEIN"/>
    <property type="match status" value="1"/>
</dbReference>
<dbReference type="SUPFAM" id="SSF51011">
    <property type="entry name" value="Glycosyl hydrolase domain"/>
    <property type="match status" value="1"/>
</dbReference>
<feature type="signal peptide" evidence="12">
    <location>
        <begin position="1"/>
        <end position="35"/>
    </location>
</feature>
<dbReference type="Gene3D" id="2.60.40.1180">
    <property type="entry name" value="Golgi alpha-mannosidase II"/>
    <property type="match status" value="1"/>
</dbReference>
<proteinExistence type="inferred from homology"/>
<evidence type="ECO:0000256" key="4">
    <source>
        <dbReference type="ARBA" id="ARBA00022729"/>
    </source>
</evidence>
<gene>
    <name evidence="14" type="ORF">ADL29_26825</name>
</gene>
<feature type="domain" description="Alpha galactosidase C-terminal" evidence="13">
    <location>
        <begin position="357"/>
        <end position="432"/>
    </location>
</feature>
<keyword evidence="5 14" id="KW-0430">Lectin</keyword>
<dbReference type="EC" id="3.2.1.22" evidence="10"/>
<keyword evidence="6 10" id="KW-0378">Hydrolase</keyword>
<evidence type="ECO:0000256" key="6">
    <source>
        <dbReference type="ARBA" id="ARBA00022801"/>
    </source>
</evidence>
<dbReference type="CDD" id="cd14792">
    <property type="entry name" value="GH27"/>
    <property type="match status" value="1"/>
</dbReference>
<evidence type="ECO:0000256" key="1">
    <source>
        <dbReference type="ARBA" id="ARBA00004613"/>
    </source>
</evidence>
<keyword evidence="3" id="KW-0964">Secreted</keyword>
<keyword evidence="8" id="KW-0325">Glycoprotein</keyword>
<comment type="similarity">
    <text evidence="2 10">Belongs to the glycosyl hydrolase 27 family.</text>
</comment>
<keyword evidence="4 12" id="KW-0732">Signal</keyword>
<sequence>MSHRQVPRTGRTFAALTTVAACTAGLLAATPPASAAPGTPRAAARPGTAAPYPNLAPRPPMGWNNWSYYSCNINEKVILDNARALVRTGLAAKGYDTVTVDDCWMAKQRGPRGELVPDTTKFPHGMAYIGQELHRLGLKFGIYEDVGTLTCGKYPGSYGHFKEDARLFAQWGVDYLKADGCNVPRPAGRTKEQIYRDVYEQQSRALLDVGRPITFSVSAPAYFQYDGDAVWHRVIDWSARLGNLWRGGRDIALEQQSPATKWSSIVYNFRYNAGLAALQRPGRWNDPDFLLAGDSGLNRHEMQSQMSLWAMMAAPLISSTNLAGLSPEAREVLGNQEIIAVDQDPLGEQGKVVEQNDGYTVMSRRLGNGDRAVALFNAGDAPRTLSTTAAAAGLPDAPSYWLHNLVTGHGRHSGGTIAARDVPPHGTVLYRVTARAGGQDAAAGA</sequence>
<dbReference type="GO" id="GO:0005576">
    <property type="term" value="C:extracellular region"/>
    <property type="evidence" value="ECO:0007669"/>
    <property type="project" value="UniProtKB-SubCell"/>
</dbReference>
<evidence type="ECO:0000256" key="2">
    <source>
        <dbReference type="ARBA" id="ARBA00009743"/>
    </source>
</evidence>
<reference evidence="15" key="1">
    <citation type="submission" date="2015-07" db="EMBL/GenBank/DDBJ databases">
        <authorList>
            <person name="Ju K.-S."/>
            <person name="Doroghazi J.R."/>
            <person name="Metcalf W.W."/>
        </authorList>
    </citation>
    <scope>NUCLEOTIDE SEQUENCE [LARGE SCALE GENOMIC DNA]</scope>
    <source>
        <strain evidence="15">NRRL ISP-5002</strain>
    </source>
</reference>
<feature type="region of interest" description="Disordered" evidence="11">
    <location>
        <begin position="30"/>
        <end position="50"/>
    </location>
</feature>
<keyword evidence="9 10" id="KW-0326">Glycosidase</keyword>
<evidence type="ECO:0000256" key="10">
    <source>
        <dbReference type="RuleBase" id="RU361168"/>
    </source>
</evidence>
<dbReference type="PANTHER" id="PTHR11452">
    <property type="entry name" value="ALPHA-GALACTOSIDASE/ALPHA-N-ACETYLGALACTOSAMINIDASE"/>
    <property type="match status" value="1"/>
</dbReference>
<organism evidence="14 15">
    <name type="scientific">Streptomyces chattanoogensis</name>
    <dbReference type="NCBI Taxonomy" id="66876"/>
    <lineage>
        <taxon>Bacteria</taxon>
        <taxon>Bacillati</taxon>
        <taxon>Actinomycetota</taxon>
        <taxon>Actinomycetes</taxon>
        <taxon>Kitasatosporales</taxon>
        <taxon>Streptomycetaceae</taxon>
        <taxon>Streptomyces</taxon>
    </lineage>
</organism>
<keyword evidence="7 10" id="KW-1015">Disulfide bond</keyword>
<dbReference type="InterPro" id="IPR002241">
    <property type="entry name" value="Glyco_hydro_27"/>
</dbReference>
<evidence type="ECO:0000256" key="5">
    <source>
        <dbReference type="ARBA" id="ARBA00022734"/>
    </source>
</evidence>
<evidence type="ECO:0000256" key="7">
    <source>
        <dbReference type="ARBA" id="ARBA00023157"/>
    </source>
</evidence>
<dbReference type="GO" id="GO:0004557">
    <property type="term" value="F:alpha-galactosidase activity"/>
    <property type="evidence" value="ECO:0007669"/>
    <property type="project" value="UniProtKB-EC"/>
</dbReference>
<dbReference type="AlphaFoldDB" id="A0A0N0GXC0"/>
<dbReference type="FunFam" id="3.20.20.70:FF:000177">
    <property type="entry name" value="Alpha-galactosidase"/>
    <property type="match status" value="1"/>
</dbReference>
<dbReference type="GO" id="GO:0030246">
    <property type="term" value="F:carbohydrate binding"/>
    <property type="evidence" value="ECO:0007669"/>
    <property type="project" value="UniProtKB-KW"/>
</dbReference>
<evidence type="ECO:0000256" key="9">
    <source>
        <dbReference type="ARBA" id="ARBA00023295"/>
    </source>
</evidence>
<evidence type="ECO:0000256" key="12">
    <source>
        <dbReference type="SAM" id="SignalP"/>
    </source>
</evidence>
<dbReference type="Proteomes" id="UP000037982">
    <property type="component" value="Unassembled WGS sequence"/>
</dbReference>
<feature type="chain" id="PRO_5005850034" description="Alpha-galactosidase" evidence="12">
    <location>
        <begin position="36"/>
        <end position="445"/>
    </location>
</feature>
<accession>A0A0N0GXC0</accession>
<evidence type="ECO:0000313" key="14">
    <source>
        <dbReference type="EMBL" id="KPC60911.1"/>
    </source>
</evidence>
<dbReference type="InterPro" id="IPR041233">
    <property type="entry name" value="Melibiase_C"/>
</dbReference>
<comment type="subcellular location">
    <subcellularLocation>
        <location evidence="1">Secreted</location>
    </subcellularLocation>
</comment>
<dbReference type="EMBL" id="LGKG01000153">
    <property type="protein sequence ID" value="KPC60911.1"/>
    <property type="molecule type" value="Genomic_DNA"/>
</dbReference>
<dbReference type="InterPro" id="IPR017853">
    <property type="entry name" value="GH"/>
</dbReference>
<dbReference type="RefSeq" id="WP_053926153.1">
    <property type="nucleotide sequence ID" value="NZ_LGKG01000153.1"/>
</dbReference>
<evidence type="ECO:0000256" key="3">
    <source>
        <dbReference type="ARBA" id="ARBA00022525"/>
    </source>
</evidence>
<dbReference type="PRINTS" id="PR00740">
    <property type="entry name" value="GLHYDRLASE27"/>
</dbReference>
<dbReference type="PATRIC" id="fig|66876.3.peg.5871"/>
<evidence type="ECO:0000256" key="11">
    <source>
        <dbReference type="SAM" id="MobiDB-lite"/>
    </source>
</evidence>
<dbReference type="PANTHER" id="PTHR11452:SF91">
    <property type="entry name" value="ALPHA-GALACTOSIDASE A-RELATED"/>
    <property type="match status" value="1"/>
</dbReference>